<reference evidence="1 2" key="1">
    <citation type="submission" date="2024-06" db="EMBL/GenBank/DDBJ databases">
        <title>The Natural Products Discovery Center: Release of the First 8490 Sequenced Strains for Exploring Actinobacteria Biosynthetic Diversity.</title>
        <authorList>
            <person name="Kalkreuter E."/>
            <person name="Kautsar S.A."/>
            <person name="Yang D."/>
            <person name="Bader C.D."/>
            <person name="Teijaro C.N."/>
            <person name="Fluegel L."/>
            <person name="Davis C.M."/>
            <person name="Simpson J.R."/>
            <person name="Lauterbach L."/>
            <person name="Steele A.D."/>
            <person name="Gui C."/>
            <person name="Meng S."/>
            <person name="Li G."/>
            <person name="Viehrig K."/>
            <person name="Ye F."/>
            <person name="Su P."/>
            <person name="Kiefer A.F."/>
            <person name="Nichols A."/>
            <person name="Cepeda A.J."/>
            <person name="Yan W."/>
            <person name="Fan B."/>
            <person name="Jiang Y."/>
            <person name="Adhikari A."/>
            <person name="Zheng C.-J."/>
            <person name="Schuster L."/>
            <person name="Cowan T.M."/>
            <person name="Smanski M.J."/>
            <person name="Chevrette M.G."/>
            <person name="De Carvalho L.P.S."/>
            <person name="Shen B."/>
        </authorList>
    </citation>
    <scope>NUCLEOTIDE SEQUENCE [LARGE SCALE GENOMIC DNA]</scope>
    <source>
        <strain evidence="1 2">NPDC019434</strain>
    </source>
</reference>
<evidence type="ECO:0000313" key="2">
    <source>
        <dbReference type="Proteomes" id="UP001550535"/>
    </source>
</evidence>
<sequence>MASSNRPRQAKKLARLAETTGAANVECLYLGPDQRRGGWKLCWNDGPTADQMQAFVTARADQVPDFPCEQLRYSRTCGDLTAAICTLLWLDADPAPAST</sequence>
<dbReference type="Proteomes" id="UP001550535">
    <property type="component" value="Unassembled WGS sequence"/>
</dbReference>
<dbReference type="EMBL" id="JBEYBR010000004">
    <property type="protein sequence ID" value="MEU2120820.1"/>
    <property type="molecule type" value="Genomic_DNA"/>
</dbReference>
<name>A0ABV2X4N6_9NOCA</name>
<accession>A0ABV2X4N6</accession>
<protein>
    <submittedName>
        <fullName evidence="1">Uncharacterized protein</fullName>
    </submittedName>
</protein>
<gene>
    <name evidence="1" type="ORF">ABZ507_03225</name>
</gene>
<proteinExistence type="predicted"/>
<organism evidence="1 2">
    <name type="scientific">Nocardia niwae</name>
    <dbReference type="NCBI Taxonomy" id="626084"/>
    <lineage>
        <taxon>Bacteria</taxon>
        <taxon>Bacillati</taxon>
        <taxon>Actinomycetota</taxon>
        <taxon>Actinomycetes</taxon>
        <taxon>Mycobacteriales</taxon>
        <taxon>Nocardiaceae</taxon>
        <taxon>Nocardia</taxon>
    </lineage>
</organism>
<dbReference type="RefSeq" id="WP_357990076.1">
    <property type="nucleotide sequence ID" value="NZ_JBEYBR010000004.1"/>
</dbReference>
<keyword evidence="2" id="KW-1185">Reference proteome</keyword>
<evidence type="ECO:0000313" key="1">
    <source>
        <dbReference type="EMBL" id="MEU2120820.1"/>
    </source>
</evidence>
<comment type="caution">
    <text evidence="1">The sequence shown here is derived from an EMBL/GenBank/DDBJ whole genome shotgun (WGS) entry which is preliminary data.</text>
</comment>